<dbReference type="GO" id="GO:0046872">
    <property type="term" value="F:metal ion binding"/>
    <property type="evidence" value="ECO:0007669"/>
    <property type="project" value="UniProtKB-KW"/>
</dbReference>
<reference evidence="10" key="1">
    <citation type="submission" date="2011-08" db="EMBL/GenBank/DDBJ databases">
        <title>The draft genome of Latimeria chalumnae.</title>
        <authorList>
            <person name="Di Palma F."/>
            <person name="Alfoldi J."/>
            <person name="Johnson J."/>
            <person name="Berlin A."/>
            <person name="Gnerre S."/>
            <person name="Jaffe D."/>
            <person name="MacCallum I."/>
            <person name="Young S."/>
            <person name="Walker B.J."/>
            <person name="Lander E."/>
            <person name="Lindblad-Toh K."/>
        </authorList>
    </citation>
    <scope>NUCLEOTIDE SEQUENCE [LARGE SCALE GENOMIC DNA]</scope>
    <source>
        <strain evidence="10">Wild caught</strain>
    </source>
</reference>
<accession>H3BHB3</accession>
<dbReference type="EMBL" id="AFYH01001586">
    <property type="status" value="NOT_ANNOTATED_CDS"/>
    <property type="molecule type" value="Genomic_DNA"/>
</dbReference>
<dbReference type="Bgee" id="ENSLACG00000018703">
    <property type="expression patterns" value="Expressed in pelvic fin and 1 other cell type or tissue"/>
</dbReference>
<evidence type="ECO:0000256" key="3">
    <source>
        <dbReference type="ARBA" id="ARBA00022723"/>
    </source>
</evidence>
<dbReference type="PROSITE" id="PS00630">
    <property type="entry name" value="IMP_2"/>
    <property type="match status" value="1"/>
</dbReference>
<evidence type="ECO:0000256" key="7">
    <source>
        <dbReference type="ARBA" id="ARBA00044519"/>
    </source>
</evidence>
<keyword evidence="2" id="KW-0452">Lithium</keyword>
<keyword evidence="10" id="KW-1185">Reference proteome</keyword>
<feature type="binding site" evidence="8">
    <location>
        <position position="86"/>
    </location>
    <ligand>
        <name>Mg(2+)</name>
        <dbReference type="ChEBI" id="CHEBI:18420"/>
        <label>1</label>
        <note>catalytic</note>
    </ligand>
</feature>
<dbReference type="HOGENOM" id="CLU_043868_0_0_1"/>
<dbReference type="Gene3D" id="3.40.190.80">
    <property type="match status" value="1"/>
</dbReference>
<dbReference type="Gene3D" id="3.30.540.10">
    <property type="entry name" value="Fructose-1,6-Bisphosphatase, subunit A, domain 1"/>
    <property type="match status" value="1"/>
</dbReference>
<dbReference type="Ensembl" id="ENSLACT00000021425.1">
    <property type="protein sequence ID" value="ENSLACP00000021284.1"/>
    <property type="gene ID" value="ENSLACG00000018703.1"/>
</dbReference>
<dbReference type="InterPro" id="IPR020550">
    <property type="entry name" value="Inositol_monophosphatase_CS"/>
</dbReference>
<dbReference type="GO" id="GO:0004441">
    <property type="term" value="F:inositol-1,4-bisphosphate 1-phosphatase activity"/>
    <property type="evidence" value="ECO:0007669"/>
    <property type="project" value="UniProtKB-EC"/>
</dbReference>
<feature type="binding site" evidence="8">
    <location>
        <position position="231"/>
    </location>
    <ligand>
        <name>Mg(2+)</name>
        <dbReference type="ChEBI" id="CHEBI:18420"/>
        <label>1</label>
        <note>catalytic</note>
    </ligand>
</feature>
<dbReference type="PANTHER" id="PTHR43028">
    <property type="entry name" value="3'(2'),5'-BISPHOSPHATE NUCLEOTIDASE 1"/>
    <property type="match status" value="1"/>
</dbReference>
<gene>
    <name evidence="9" type="primary">INPP1</name>
</gene>
<dbReference type="GO" id="GO:0046854">
    <property type="term" value="P:phosphatidylinositol phosphate biosynthetic process"/>
    <property type="evidence" value="ECO:0007669"/>
    <property type="project" value="InterPro"/>
</dbReference>
<dbReference type="InterPro" id="IPR050725">
    <property type="entry name" value="CysQ/Inositol_MonoPase"/>
</dbReference>
<feature type="binding site" evidence="8">
    <location>
        <position position="88"/>
    </location>
    <ligand>
        <name>Mg(2+)</name>
        <dbReference type="ChEBI" id="CHEBI:18420"/>
        <label>1</label>
        <note>catalytic</note>
    </ligand>
</feature>
<dbReference type="EMBL" id="AFYH01001585">
    <property type="status" value="NOT_ANNOTATED_CDS"/>
    <property type="molecule type" value="Genomic_DNA"/>
</dbReference>
<dbReference type="AlphaFoldDB" id="H3BHB3"/>
<reference evidence="9" key="3">
    <citation type="submission" date="2025-09" db="UniProtKB">
        <authorList>
            <consortium name="Ensembl"/>
        </authorList>
    </citation>
    <scope>IDENTIFICATION</scope>
</reference>
<comment type="catalytic activity">
    <reaction evidence="6">
        <text>1D-myo-inositol 1,4-bisphosphate + H2O = 1D-myo-inositol 4-phosphate + phosphate</text>
        <dbReference type="Rhea" id="RHEA:15553"/>
        <dbReference type="ChEBI" id="CHEBI:15377"/>
        <dbReference type="ChEBI" id="CHEBI:43474"/>
        <dbReference type="ChEBI" id="CHEBI:58282"/>
        <dbReference type="ChEBI" id="CHEBI:58469"/>
        <dbReference type="EC" id="3.1.3.57"/>
    </reaction>
    <physiologicalReaction direction="left-to-right" evidence="6">
        <dbReference type="Rhea" id="RHEA:15554"/>
    </physiologicalReaction>
</comment>
<dbReference type="Pfam" id="PF00459">
    <property type="entry name" value="Inositol_P"/>
    <property type="match status" value="1"/>
</dbReference>
<reference evidence="9" key="2">
    <citation type="submission" date="2025-08" db="UniProtKB">
        <authorList>
            <consortium name="Ensembl"/>
        </authorList>
    </citation>
    <scope>IDENTIFICATION</scope>
</reference>
<comment type="catalytic activity">
    <reaction evidence="5">
        <text>1D-myo-inositol 1,3,4-trisphosphate + H2O = 1D-myo-inositol 3,4-bisphosphate + phosphate</text>
        <dbReference type="Rhea" id="RHEA:70319"/>
        <dbReference type="ChEBI" id="CHEBI:15377"/>
        <dbReference type="ChEBI" id="CHEBI:43474"/>
        <dbReference type="ChEBI" id="CHEBI:58414"/>
        <dbReference type="ChEBI" id="CHEBI:83241"/>
    </reaction>
    <physiologicalReaction direction="left-to-right" evidence="5">
        <dbReference type="Rhea" id="RHEA:70320"/>
    </physiologicalReaction>
</comment>
<keyword evidence="4 8" id="KW-0460">Magnesium</keyword>
<dbReference type="OMA" id="ANIAWVC"/>
<evidence type="ECO:0000256" key="1">
    <source>
        <dbReference type="ARBA" id="ARBA00009759"/>
    </source>
</evidence>
<dbReference type="InterPro" id="IPR000760">
    <property type="entry name" value="Inositol_monophosphatase-like"/>
</dbReference>
<dbReference type="SUPFAM" id="SSF56655">
    <property type="entry name" value="Carbohydrate phosphatase"/>
    <property type="match status" value="1"/>
</dbReference>
<dbReference type="EC" id="3.1.3.57" evidence="7"/>
<name>H3BHB3_LATCH</name>
<sequence>QFPELQNYIGGEESNKFENGLGEMVVVEVQKTQGETAGLLCRVLDGNVKAAALLAEAIHQDVVIHDQAIEELTINVPTQDLGIWIDPIDSTNQYIKGETDVKPRGEIYPSGLKSAEVLIGVYDRHTGHPIIGVVNEPFHQQDPQTLRWKGRSHWGICYSGFTASSVKKPDSRAGLSVVMSRSDQENLKQSLAALCGDELYYASGAGYKILCVIAGHVDAYVFSSDTTFKWDSCAPHAIVRALGGGVVDLSQCLNMWKNGLRSDLPELTYNKPVEEIIGADKWANKGGLVAFLDSRRLEALMNAISKIL</sequence>
<feature type="binding site" evidence="8">
    <location>
        <position position="12"/>
    </location>
    <ligand>
        <name>Mg(2+)</name>
        <dbReference type="ChEBI" id="CHEBI:18420"/>
        <label>1</label>
        <note>catalytic</note>
    </ligand>
</feature>
<evidence type="ECO:0000256" key="4">
    <source>
        <dbReference type="ARBA" id="ARBA00022842"/>
    </source>
</evidence>
<evidence type="ECO:0000256" key="8">
    <source>
        <dbReference type="PIRSR" id="PIRSR600760-2"/>
    </source>
</evidence>
<dbReference type="FunCoup" id="H3BHB3">
    <property type="interactions" value="661"/>
</dbReference>
<proteinExistence type="inferred from homology"/>
<dbReference type="STRING" id="7897.ENSLACP00000021284"/>
<dbReference type="InParanoid" id="H3BHB3"/>
<dbReference type="FunFam" id="3.40.190.80:FF:000015">
    <property type="entry name" value="Inositol polyphosphate 1-phosphatase"/>
    <property type="match status" value="1"/>
</dbReference>
<comment type="cofactor">
    <cofactor evidence="8">
        <name>Mg(2+)</name>
        <dbReference type="ChEBI" id="CHEBI:18420"/>
    </cofactor>
</comment>
<evidence type="ECO:0000313" key="9">
    <source>
        <dbReference type="Ensembl" id="ENSLACP00000021284.1"/>
    </source>
</evidence>
<keyword evidence="3 8" id="KW-0479">Metal-binding</keyword>
<evidence type="ECO:0000256" key="2">
    <source>
        <dbReference type="ARBA" id="ARBA00022671"/>
    </source>
</evidence>
<dbReference type="GeneTree" id="ENSGT00940000156785"/>
<evidence type="ECO:0000256" key="6">
    <source>
        <dbReference type="ARBA" id="ARBA00044478"/>
    </source>
</evidence>
<dbReference type="eggNOG" id="KOG3099">
    <property type="taxonomic scope" value="Eukaryota"/>
</dbReference>
<comment type="similarity">
    <text evidence="1">Belongs to the inositol monophosphatase superfamily.</text>
</comment>
<organism evidence="9 10">
    <name type="scientific">Latimeria chalumnae</name>
    <name type="common">Coelacanth</name>
    <dbReference type="NCBI Taxonomy" id="7897"/>
    <lineage>
        <taxon>Eukaryota</taxon>
        <taxon>Metazoa</taxon>
        <taxon>Chordata</taxon>
        <taxon>Craniata</taxon>
        <taxon>Vertebrata</taxon>
        <taxon>Euteleostomi</taxon>
        <taxon>Coelacanthiformes</taxon>
        <taxon>Coelacanthidae</taxon>
        <taxon>Latimeria</taxon>
    </lineage>
</organism>
<dbReference type="InterPro" id="IPR020583">
    <property type="entry name" value="Inositol_monoP_metal-BS"/>
</dbReference>
<evidence type="ECO:0000256" key="5">
    <source>
        <dbReference type="ARBA" id="ARBA00044465"/>
    </source>
</evidence>
<evidence type="ECO:0000313" key="10">
    <source>
        <dbReference type="Proteomes" id="UP000008672"/>
    </source>
</evidence>
<dbReference type="Proteomes" id="UP000008672">
    <property type="component" value="Unassembled WGS sequence"/>
</dbReference>
<feature type="binding site" evidence="8">
    <location>
        <position position="89"/>
    </location>
    <ligand>
        <name>Mg(2+)</name>
        <dbReference type="ChEBI" id="CHEBI:18420"/>
        <label>1</label>
        <note>catalytic</note>
    </ligand>
</feature>
<dbReference type="PANTHER" id="PTHR43028:SF3">
    <property type="entry name" value="INOSITOL POLYPHOSPHATE 1-PHOSPHATASE"/>
    <property type="match status" value="1"/>
</dbReference>
<protein>
    <recommendedName>
        <fullName evidence="7">inositol-1,4-bisphosphate 1-phosphatase</fullName>
        <ecNumber evidence="7">3.1.3.57</ecNumber>
    </recommendedName>
</protein>
<dbReference type="PROSITE" id="PS00629">
    <property type="entry name" value="IMP_1"/>
    <property type="match status" value="1"/>
</dbReference>